<dbReference type="AlphaFoldDB" id="A0A9N8WE41"/>
<keyword evidence="2" id="KW-1185">Reference proteome</keyword>
<dbReference type="Proteomes" id="UP000789508">
    <property type="component" value="Unassembled WGS sequence"/>
</dbReference>
<proteinExistence type="predicted"/>
<dbReference type="EMBL" id="CAJVPS010000440">
    <property type="protein sequence ID" value="CAG8486664.1"/>
    <property type="molecule type" value="Genomic_DNA"/>
</dbReference>
<accession>A0A9N8WE41</accession>
<organism evidence="1 2">
    <name type="scientific">Ambispora leptoticha</name>
    <dbReference type="NCBI Taxonomy" id="144679"/>
    <lineage>
        <taxon>Eukaryota</taxon>
        <taxon>Fungi</taxon>
        <taxon>Fungi incertae sedis</taxon>
        <taxon>Mucoromycota</taxon>
        <taxon>Glomeromycotina</taxon>
        <taxon>Glomeromycetes</taxon>
        <taxon>Archaeosporales</taxon>
        <taxon>Ambisporaceae</taxon>
        <taxon>Ambispora</taxon>
    </lineage>
</organism>
<evidence type="ECO:0000313" key="1">
    <source>
        <dbReference type="EMBL" id="CAG8486664.1"/>
    </source>
</evidence>
<sequence length="55" mass="6459">MSAYLREVVWRIPLLTQTQDQRLQELSSEPSPTPSCVRIEKFNLQPFTEQKRGLI</sequence>
<gene>
    <name evidence="1" type="ORF">ALEPTO_LOCUS2767</name>
</gene>
<reference evidence="1" key="1">
    <citation type="submission" date="2021-06" db="EMBL/GenBank/DDBJ databases">
        <authorList>
            <person name="Kallberg Y."/>
            <person name="Tangrot J."/>
            <person name="Rosling A."/>
        </authorList>
    </citation>
    <scope>NUCLEOTIDE SEQUENCE</scope>
    <source>
        <strain evidence="1">FL130A</strain>
    </source>
</reference>
<protein>
    <submittedName>
        <fullName evidence="1">5238_t:CDS:1</fullName>
    </submittedName>
</protein>
<comment type="caution">
    <text evidence="1">The sequence shown here is derived from an EMBL/GenBank/DDBJ whole genome shotgun (WGS) entry which is preliminary data.</text>
</comment>
<name>A0A9N8WE41_9GLOM</name>
<evidence type="ECO:0000313" key="2">
    <source>
        <dbReference type="Proteomes" id="UP000789508"/>
    </source>
</evidence>